<dbReference type="InterPro" id="IPR015424">
    <property type="entry name" value="PyrdxlP-dep_Trfase"/>
</dbReference>
<feature type="compositionally biased region" description="Polar residues" evidence="10">
    <location>
        <begin position="398"/>
        <end position="407"/>
    </location>
</feature>
<dbReference type="Gene3D" id="3.90.1150.160">
    <property type="match status" value="1"/>
</dbReference>
<dbReference type="PANTHER" id="PTHR43321:SF3">
    <property type="entry name" value="GLUTAMATE DECARBOXYLASE"/>
    <property type="match status" value="1"/>
</dbReference>
<dbReference type="FunFam" id="3.40.640.10:FF:000017">
    <property type="entry name" value="Glutamate decarboxylase"/>
    <property type="match status" value="1"/>
</dbReference>
<dbReference type="InterPro" id="IPR010107">
    <property type="entry name" value="Glutamate_decarboxylase"/>
</dbReference>
<sequence length="606" mass="68282">MSLSHHVDPEEIVHHLKDIKLQEKSSGSKKQAHLTPYTTSYASQEDVPKWKIPEDGTPGDTVYALLRDELDLDGRPNLNMASFVNTYIEENAQKLYVENLGKNMSDNDEYPAMISFSDRCVSILAHLWGVQNGEKAIGTATVGSSEAVHLGGLAMKRRWQEKRWAEGKDAYKPNIIMGANAQVALEKFARYFDVEARILPVSAKSNYCLDPALVKENLDENTIGVFVILGSTYTGHFEPVEEIHKILDDFQDETGIDIPIHVDAASGGFVAPFTYAKTGGHKWNFELPRVKSINVSGHKYGLVTPGVGWIVWRDESFLPKHLIFELHYLGGTEYSYTLNFSRPGAQVIVQYYNLIHLGFQGYREVVESCLSNARLLSKALEATGWYTCVSDIHRPPQKQASITSGKSGNDESKKNDQSSSAENNDQKAEKEESKTHASTASGSEDAPKDQDHEETSADYTPGLPVVSFRFTDEFQKEYPHVKQETVSLLMRARQWIIPNYALPPNEDQTEILRVVIRESFSFDLIDRLVTDLVSVTETLMENDEVDLSVLQGHQGGRRRPEMKKEKRKEEEKEEAEKKGEEKGKEEEKKKEKEEKRLGGGIHRSVC</sequence>
<feature type="region of interest" description="Disordered" evidence="10">
    <location>
        <begin position="546"/>
        <end position="606"/>
    </location>
</feature>
<dbReference type="InterPro" id="IPR015421">
    <property type="entry name" value="PyrdxlP-dep_Trfase_major"/>
</dbReference>
<dbReference type="Gene3D" id="3.40.640.10">
    <property type="entry name" value="Type I PLP-dependent aspartate aminotransferase-like (Major domain)"/>
    <property type="match status" value="1"/>
</dbReference>
<evidence type="ECO:0000256" key="9">
    <source>
        <dbReference type="RuleBase" id="RU361171"/>
    </source>
</evidence>
<accession>A0AAE0U921</accession>
<evidence type="ECO:0000313" key="12">
    <source>
        <dbReference type="Proteomes" id="UP001281003"/>
    </source>
</evidence>
<evidence type="ECO:0000256" key="1">
    <source>
        <dbReference type="ARBA" id="ARBA00001933"/>
    </source>
</evidence>
<keyword evidence="11" id="KW-0808">Transferase</keyword>
<comment type="similarity">
    <text evidence="2 8">Belongs to the group II decarboxylase family.</text>
</comment>
<comment type="cofactor">
    <cofactor evidence="1 7 8">
        <name>pyridoxal 5'-phosphate</name>
        <dbReference type="ChEBI" id="CHEBI:597326"/>
    </cofactor>
</comment>
<comment type="caution">
    <text evidence="11">The sequence shown here is derived from an EMBL/GenBank/DDBJ whole genome shotgun (WGS) entry which is preliminary data.</text>
</comment>
<feature type="region of interest" description="Disordered" evidence="10">
    <location>
        <begin position="397"/>
        <end position="462"/>
    </location>
</feature>
<dbReference type="Pfam" id="PF00282">
    <property type="entry name" value="Pyridoxal_deC"/>
    <property type="match status" value="1"/>
</dbReference>
<feature type="modified residue" description="N6-(pyridoxal phosphate)lysine" evidence="7">
    <location>
        <position position="299"/>
    </location>
</feature>
<dbReference type="GO" id="GO:0030170">
    <property type="term" value="F:pyridoxal phosphate binding"/>
    <property type="evidence" value="ECO:0007669"/>
    <property type="project" value="InterPro"/>
</dbReference>
<organism evidence="11 12">
    <name type="scientific">Sordaria brevicollis</name>
    <dbReference type="NCBI Taxonomy" id="83679"/>
    <lineage>
        <taxon>Eukaryota</taxon>
        <taxon>Fungi</taxon>
        <taxon>Dikarya</taxon>
        <taxon>Ascomycota</taxon>
        <taxon>Pezizomycotina</taxon>
        <taxon>Sordariomycetes</taxon>
        <taxon>Sordariomycetidae</taxon>
        <taxon>Sordariales</taxon>
        <taxon>Sordariaceae</taxon>
        <taxon>Sordaria</taxon>
    </lineage>
</organism>
<dbReference type="Proteomes" id="UP001281003">
    <property type="component" value="Unassembled WGS sequence"/>
</dbReference>
<keyword evidence="9" id="KW-0210">Decarboxylase</keyword>
<evidence type="ECO:0000313" key="11">
    <source>
        <dbReference type="EMBL" id="KAK3395496.1"/>
    </source>
</evidence>
<reference evidence="11" key="1">
    <citation type="journal article" date="2023" name="Mol. Phylogenet. Evol.">
        <title>Genome-scale phylogeny and comparative genomics of the fungal order Sordariales.</title>
        <authorList>
            <person name="Hensen N."/>
            <person name="Bonometti L."/>
            <person name="Westerberg I."/>
            <person name="Brannstrom I.O."/>
            <person name="Guillou S."/>
            <person name="Cros-Aarteil S."/>
            <person name="Calhoun S."/>
            <person name="Haridas S."/>
            <person name="Kuo A."/>
            <person name="Mondo S."/>
            <person name="Pangilinan J."/>
            <person name="Riley R."/>
            <person name="LaButti K."/>
            <person name="Andreopoulos B."/>
            <person name="Lipzen A."/>
            <person name="Chen C."/>
            <person name="Yan M."/>
            <person name="Daum C."/>
            <person name="Ng V."/>
            <person name="Clum A."/>
            <person name="Steindorff A."/>
            <person name="Ohm R.A."/>
            <person name="Martin F."/>
            <person name="Silar P."/>
            <person name="Natvig D.O."/>
            <person name="Lalanne C."/>
            <person name="Gautier V."/>
            <person name="Ament-Velasquez S.L."/>
            <person name="Kruys A."/>
            <person name="Hutchinson M.I."/>
            <person name="Powell A.J."/>
            <person name="Barry K."/>
            <person name="Miller A.N."/>
            <person name="Grigoriev I.V."/>
            <person name="Debuchy R."/>
            <person name="Gladieux P."/>
            <person name="Hiltunen Thoren M."/>
            <person name="Johannesson H."/>
        </authorList>
    </citation>
    <scope>NUCLEOTIDE SEQUENCE</scope>
    <source>
        <strain evidence="11">FGSC 1904</strain>
    </source>
</reference>
<evidence type="ECO:0000256" key="10">
    <source>
        <dbReference type="SAM" id="MobiDB-lite"/>
    </source>
</evidence>
<comment type="catalytic activity">
    <reaction evidence="6 9">
        <text>L-glutamate + H(+) = 4-aminobutanoate + CO2</text>
        <dbReference type="Rhea" id="RHEA:17785"/>
        <dbReference type="ChEBI" id="CHEBI:15378"/>
        <dbReference type="ChEBI" id="CHEBI:16526"/>
        <dbReference type="ChEBI" id="CHEBI:29985"/>
        <dbReference type="ChEBI" id="CHEBI:59888"/>
        <dbReference type="EC" id="4.1.1.15"/>
    </reaction>
</comment>
<dbReference type="FunFam" id="3.90.1150.160:FF:000005">
    <property type="entry name" value="Glutamate decarboxylase"/>
    <property type="match status" value="1"/>
</dbReference>
<name>A0AAE0U921_SORBR</name>
<evidence type="ECO:0000256" key="6">
    <source>
        <dbReference type="ARBA" id="ARBA00048868"/>
    </source>
</evidence>
<feature type="compositionally biased region" description="Basic and acidic residues" evidence="10">
    <location>
        <begin position="424"/>
        <end position="435"/>
    </location>
</feature>
<protein>
    <recommendedName>
        <fullName evidence="3 9">Glutamate decarboxylase</fullName>
        <ecNumber evidence="3 9">4.1.1.15</ecNumber>
    </recommendedName>
</protein>
<keyword evidence="5 8" id="KW-0456">Lyase</keyword>
<dbReference type="NCBIfam" id="TIGR01788">
    <property type="entry name" value="Glu-decarb-GAD"/>
    <property type="match status" value="1"/>
</dbReference>
<dbReference type="EMBL" id="JAUTDP010000010">
    <property type="protein sequence ID" value="KAK3395496.1"/>
    <property type="molecule type" value="Genomic_DNA"/>
</dbReference>
<gene>
    <name evidence="11" type="ORF">B0T20DRAFT_36495</name>
</gene>
<dbReference type="InterPro" id="IPR002129">
    <property type="entry name" value="PyrdxlP-dep_de-COase"/>
</dbReference>
<feature type="compositionally biased region" description="Basic and acidic residues" evidence="10">
    <location>
        <begin position="558"/>
        <end position="597"/>
    </location>
</feature>
<keyword evidence="4 7" id="KW-0663">Pyridoxal phosphate</keyword>
<dbReference type="GO" id="GO:0005829">
    <property type="term" value="C:cytosol"/>
    <property type="evidence" value="ECO:0007669"/>
    <property type="project" value="TreeGrafter"/>
</dbReference>
<dbReference type="FunFam" id="4.10.280.50:FF:000001">
    <property type="entry name" value="Glutamate decarboxylase"/>
    <property type="match status" value="1"/>
</dbReference>
<dbReference type="Gene3D" id="4.10.280.50">
    <property type="match status" value="1"/>
</dbReference>
<evidence type="ECO:0000256" key="5">
    <source>
        <dbReference type="ARBA" id="ARBA00023239"/>
    </source>
</evidence>
<dbReference type="GO" id="GO:0016740">
    <property type="term" value="F:transferase activity"/>
    <property type="evidence" value="ECO:0007669"/>
    <property type="project" value="UniProtKB-KW"/>
</dbReference>
<evidence type="ECO:0000256" key="3">
    <source>
        <dbReference type="ARBA" id="ARBA00012421"/>
    </source>
</evidence>
<dbReference type="EC" id="4.1.1.15" evidence="3 9"/>
<dbReference type="SUPFAM" id="SSF53383">
    <property type="entry name" value="PLP-dependent transferases"/>
    <property type="match status" value="1"/>
</dbReference>
<reference evidence="11" key="2">
    <citation type="submission" date="2023-07" db="EMBL/GenBank/DDBJ databases">
        <authorList>
            <consortium name="Lawrence Berkeley National Laboratory"/>
            <person name="Haridas S."/>
            <person name="Hensen N."/>
            <person name="Bonometti L."/>
            <person name="Westerberg I."/>
            <person name="Brannstrom I.O."/>
            <person name="Guillou S."/>
            <person name="Cros-Aarteil S."/>
            <person name="Calhoun S."/>
            <person name="Kuo A."/>
            <person name="Mondo S."/>
            <person name="Pangilinan J."/>
            <person name="Riley R."/>
            <person name="LaButti K."/>
            <person name="Andreopoulos B."/>
            <person name="Lipzen A."/>
            <person name="Chen C."/>
            <person name="Yanf M."/>
            <person name="Daum C."/>
            <person name="Ng V."/>
            <person name="Clum A."/>
            <person name="Steindorff A."/>
            <person name="Ohm R."/>
            <person name="Martin F."/>
            <person name="Silar P."/>
            <person name="Natvig D."/>
            <person name="Lalanne C."/>
            <person name="Gautier V."/>
            <person name="Ament-velasquez S.L."/>
            <person name="Kruys A."/>
            <person name="Hutchinson M.I."/>
            <person name="Powell A.J."/>
            <person name="Barry K."/>
            <person name="Miller A.N."/>
            <person name="Grigoriev I.V."/>
            <person name="Debuchy R."/>
            <person name="Gladieux P."/>
            <person name="Thoren M.H."/>
            <person name="Johannesson H."/>
        </authorList>
    </citation>
    <scope>NUCLEOTIDE SEQUENCE</scope>
    <source>
        <strain evidence="11">FGSC 1904</strain>
    </source>
</reference>
<feature type="compositionally biased region" description="Basic and acidic residues" evidence="10">
    <location>
        <begin position="445"/>
        <end position="455"/>
    </location>
</feature>
<dbReference type="GO" id="GO:0006538">
    <property type="term" value="P:L-glutamate catabolic process"/>
    <property type="evidence" value="ECO:0007669"/>
    <property type="project" value="TreeGrafter"/>
</dbReference>
<evidence type="ECO:0000256" key="2">
    <source>
        <dbReference type="ARBA" id="ARBA00009533"/>
    </source>
</evidence>
<dbReference type="GO" id="GO:0004351">
    <property type="term" value="F:glutamate decarboxylase activity"/>
    <property type="evidence" value="ECO:0007669"/>
    <property type="project" value="UniProtKB-EC"/>
</dbReference>
<evidence type="ECO:0000256" key="8">
    <source>
        <dbReference type="RuleBase" id="RU000382"/>
    </source>
</evidence>
<evidence type="ECO:0000256" key="4">
    <source>
        <dbReference type="ARBA" id="ARBA00022898"/>
    </source>
</evidence>
<evidence type="ECO:0000256" key="7">
    <source>
        <dbReference type="PIRSR" id="PIRSR602129-50"/>
    </source>
</evidence>
<keyword evidence="12" id="KW-1185">Reference proteome</keyword>
<dbReference type="PANTHER" id="PTHR43321">
    <property type="entry name" value="GLUTAMATE DECARBOXYLASE"/>
    <property type="match status" value="1"/>
</dbReference>
<dbReference type="AlphaFoldDB" id="A0AAE0U921"/>
<proteinExistence type="inferred from homology"/>